<sequence>MTSDVIDYLAGRKTQELQLWHSLLEDDKAAWYRPEFQHASLRKHAEVLHRFGIIDGVELIELNELADARYGHAVELMKSC</sequence>
<name>A0A7D5DBH3_9PSED</name>
<dbReference type="AlphaFoldDB" id="A0A7D5DBH3"/>
<dbReference type="KEGG" id="pez:HWQ56_28855"/>
<dbReference type="RefSeq" id="WP_176572519.1">
    <property type="nucleotide sequence ID" value="NZ_CP056031.1"/>
</dbReference>
<organism evidence="1 2">
    <name type="scientific">Pseudomonas eucalypticola</name>
    <dbReference type="NCBI Taxonomy" id="2599595"/>
    <lineage>
        <taxon>Bacteria</taxon>
        <taxon>Pseudomonadati</taxon>
        <taxon>Pseudomonadota</taxon>
        <taxon>Gammaproteobacteria</taxon>
        <taxon>Pseudomonadales</taxon>
        <taxon>Pseudomonadaceae</taxon>
        <taxon>Pseudomonas</taxon>
    </lineage>
</organism>
<gene>
    <name evidence="1" type="ORF">HWQ56_28855</name>
</gene>
<geneLocation type="plasmid" evidence="2">
    <name>ppenp1</name>
</geneLocation>
<evidence type="ECO:0000313" key="1">
    <source>
        <dbReference type="EMBL" id="QKZ07840.1"/>
    </source>
</evidence>
<proteinExistence type="predicted"/>
<dbReference type="Proteomes" id="UP000509568">
    <property type="component" value="Plasmid pPENP1"/>
</dbReference>
<accession>A0A7D5DBH3</accession>
<reference evidence="1 2" key="1">
    <citation type="submission" date="2020-06" db="EMBL/GenBank/DDBJ databases">
        <title>Pseudomonas eucalypticola sp. nov., an endophyte of Eucalyptus dunnii leaves with biocontrol ability of eucalyptus leaf blight.</title>
        <authorList>
            <person name="Liu Y."/>
            <person name="Song Z."/>
            <person name="Zeng H."/>
            <person name="Lu M."/>
            <person name="Wang X."/>
            <person name="Lian X."/>
            <person name="Zhang Q."/>
        </authorList>
    </citation>
    <scope>NUCLEOTIDE SEQUENCE [LARGE SCALE GENOMIC DNA]</scope>
    <source>
        <strain evidence="1 2">NP-1</strain>
        <plasmid evidence="2">ppenp1</plasmid>
    </source>
</reference>
<keyword evidence="2" id="KW-1185">Reference proteome</keyword>
<protein>
    <submittedName>
        <fullName evidence="1">Uncharacterized protein</fullName>
    </submittedName>
</protein>
<evidence type="ECO:0000313" key="2">
    <source>
        <dbReference type="Proteomes" id="UP000509568"/>
    </source>
</evidence>
<keyword evidence="1" id="KW-0614">Plasmid</keyword>
<dbReference type="EMBL" id="CP056031">
    <property type="protein sequence ID" value="QKZ07840.1"/>
    <property type="molecule type" value="Genomic_DNA"/>
</dbReference>